<proteinExistence type="predicted"/>
<organism evidence="1">
    <name type="scientific">bioreactor metagenome</name>
    <dbReference type="NCBI Taxonomy" id="1076179"/>
    <lineage>
        <taxon>unclassified sequences</taxon>
        <taxon>metagenomes</taxon>
        <taxon>ecological metagenomes</taxon>
    </lineage>
</organism>
<dbReference type="Gene3D" id="3.40.50.450">
    <property type="match status" value="1"/>
</dbReference>
<sequence length="155" mass="17409">MRSKTCCFSGHRKIPPMQSEQIAERLRAEIMGLISAGYVSFFAGGALGFDTMAELAVLKIKQSYPQIKLTLALPCKTQTRGWDKNDIQRYEEIKRKSDNVIYTSEEYTSGCMFKRNRYLVDNSSVCVCYLTEDSGGTAYTVGYAKKEGLKTINLA</sequence>
<protein>
    <recommendedName>
        <fullName evidence="2">DUF1273 domain-containing protein</fullName>
    </recommendedName>
</protein>
<dbReference type="SUPFAM" id="SSF102405">
    <property type="entry name" value="MCP/YpsA-like"/>
    <property type="match status" value="1"/>
</dbReference>
<dbReference type="PANTHER" id="PTHR38440:SF1">
    <property type="entry name" value="UPF0398 PROTEIN SPR0331"/>
    <property type="match status" value="1"/>
</dbReference>
<dbReference type="Pfam" id="PF06908">
    <property type="entry name" value="YpsA"/>
    <property type="match status" value="1"/>
</dbReference>
<dbReference type="PANTHER" id="PTHR38440">
    <property type="entry name" value="UPF0398 PROTEIN YPSA"/>
    <property type="match status" value="1"/>
</dbReference>
<gene>
    <name evidence="1" type="ORF">SDC9_45782</name>
</gene>
<dbReference type="InterPro" id="IPR010697">
    <property type="entry name" value="YspA"/>
</dbReference>
<comment type="caution">
    <text evidence="1">The sequence shown here is derived from an EMBL/GenBank/DDBJ whole genome shotgun (WGS) entry which is preliminary data.</text>
</comment>
<dbReference type="EMBL" id="VSSQ01000674">
    <property type="protein sequence ID" value="MPL99564.1"/>
    <property type="molecule type" value="Genomic_DNA"/>
</dbReference>
<name>A0A644W6Y0_9ZZZZ</name>
<evidence type="ECO:0000313" key="1">
    <source>
        <dbReference type="EMBL" id="MPL99564.1"/>
    </source>
</evidence>
<accession>A0A644W6Y0</accession>
<reference evidence="1" key="1">
    <citation type="submission" date="2019-08" db="EMBL/GenBank/DDBJ databases">
        <authorList>
            <person name="Kucharzyk K."/>
            <person name="Murdoch R.W."/>
            <person name="Higgins S."/>
            <person name="Loffler F."/>
        </authorList>
    </citation>
    <scope>NUCLEOTIDE SEQUENCE</scope>
</reference>
<evidence type="ECO:0008006" key="2">
    <source>
        <dbReference type="Google" id="ProtNLM"/>
    </source>
</evidence>
<dbReference type="AlphaFoldDB" id="A0A644W6Y0"/>